<name>A0A6J4Q423_9ACTN</name>
<feature type="region of interest" description="Disordered" evidence="1">
    <location>
        <begin position="189"/>
        <end position="211"/>
    </location>
</feature>
<accession>A0A6J4Q423</accession>
<proteinExistence type="predicted"/>
<evidence type="ECO:0000256" key="1">
    <source>
        <dbReference type="SAM" id="MobiDB-lite"/>
    </source>
</evidence>
<sequence>MIRSAASKVMWVGRATVFMVGLAVILALVFGAATTAMGADGKPFLLGKRNVATLASKLINRGEGPALSLKVGEGQPPLAVDSSAKVANLNADQLDGKSEADFQGANAAAGGELTGNYPNPAIAGGAITPDKLADRTVLWAMVEADGTVASTNYAHPTLPGVSSEKLATGRYDVTFPGIGNLDPCASIAQLSSSSNSPPPGGEAATAQGARSANRIQVITRNSAGELEDKGFTVVAFCPE</sequence>
<protein>
    <submittedName>
        <fullName evidence="2">Uncharacterized protein</fullName>
    </submittedName>
</protein>
<evidence type="ECO:0000313" key="2">
    <source>
        <dbReference type="EMBL" id="CAA9431457.1"/>
    </source>
</evidence>
<organism evidence="2">
    <name type="scientific">uncultured Rubrobacteraceae bacterium</name>
    <dbReference type="NCBI Taxonomy" id="349277"/>
    <lineage>
        <taxon>Bacteria</taxon>
        <taxon>Bacillati</taxon>
        <taxon>Actinomycetota</taxon>
        <taxon>Rubrobacteria</taxon>
        <taxon>Rubrobacterales</taxon>
        <taxon>Rubrobacteraceae</taxon>
        <taxon>environmental samples</taxon>
    </lineage>
</organism>
<dbReference type="AlphaFoldDB" id="A0A6J4Q423"/>
<dbReference type="EMBL" id="CADCUT010000199">
    <property type="protein sequence ID" value="CAA9431457.1"/>
    <property type="molecule type" value="Genomic_DNA"/>
</dbReference>
<gene>
    <name evidence="2" type="ORF">AVDCRST_MAG03-3272</name>
</gene>
<reference evidence="2" key="1">
    <citation type="submission" date="2020-02" db="EMBL/GenBank/DDBJ databases">
        <authorList>
            <person name="Meier V. D."/>
        </authorList>
    </citation>
    <scope>NUCLEOTIDE SEQUENCE</scope>
    <source>
        <strain evidence="2">AVDCRST_MAG03</strain>
    </source>
</reference>